<dbReference type="PANTHER" id="PTHR15414:SF0">
    <property type="entry name" value="ENDOPLASMIC RETICULUM LECTIN 1"/>
    <property type="match status" value="1"/>
</dbReference>
<dbReference type="GO" id="GO:0005788">
    <property type="term" value="C:endoplasmic reticulum lumen"/>
    <property type="evidence" value="ECO:0007669"/>
    <property type="project" value="TreeGrafter"/>
</dbReference>
<dbReference type="Pfam" id="PF07915">
    <property type="entry name" value="PRKCSH"/>
    <property type="match status" value="2"/>
</dbReference>
<dbReference type="GO" id="GO:0030970">
    <property type="term" value="P:retrograde protein transport, ER to cytosol"/>
    <property type="evidence" value="ECO:0007669"/>
    <property type="project" value="TreeGrafter"/>
</dbReference>
<dbReference type="InterPro" id="IPR044865">
    <property type="entry name" value="MRH_dom"/>
</dbReference>
<feature type="transmembrane region" description="Helical" evidence="8">
    <location>
        <begin position="212"/>
        <end position="231"/>
    </location>
</feature>
<proteinExistence type="predicted"/>
<evidence type="ECO:0000256" key="8">
    <source>
        <dbReference type="SAM" id="Phobius"/>
    </source>
</evidence>
<dbReference type="STRING" id="131310.A0A0N4ZG55"/>
<evidence type="ECO:0000256" key="4">
    <source>
        <dbReference type="ARBA" id="ARBA00023157"/>
    </source>
</evidence>
<keyword evidence="3" id="KW-0256">Endoplasmic reticulum</keyword>
<dbReference type="InterPro" id="IPR012913">
    <property type="entry name" value="OS9-like_dom"/>
</dbReference>
<keyword evidence="8" id="KW-1133">Transmembrane helix</keyword>
<evidence type="ECO:0000313" key="11">
    <source>
        <dbReference type="WBParaSite" id="PTRK_0000673200.1"/>
    </source>
</evidence>
<accession>A0A0N4ZG55</accession>
<dbReference type="PROSITE" id="PS51914">
    <property type="entry name" value="MRH"/>
    <property type="match status" value="2"/>
</dbReference>
<evidence type="ECO:0000256" key="3">
    <source>
        <dbReference type="ARBA" id="ARBA00022824"/>
    </source>
</evidence>
<dbReference type="GO" id="GO:0030968">
    <property type="term" value="P:endoplasmic reticulum unfolded protein response"/>
    <property type="evidence" value="ECO:0007669"/>
    <property type="project" value="InterPro"/>
</dbReference>
<dbReference type="PANTHER" id="PTHR15414">
    <property type="entry name" value="OS-9-RELATED"/>
    <property type="match status" value="1"/>
</dbReference>
<dbReference type="Proteomes" id="UP000038045">
    <property type="component" value="Unplaced"/>
</dbReference>
<evidence type="ECO:0000256" key="5">
    <source>
        <dbReference type="ARBA" id="ARBA00037585"/>
    </source>
</evidence>
<keyword evidence="2" id="KW-0732">Signal</keyword>
<comment type="subcellular location">
    <subcellularLocation>
        <location evidence="1">Endoplasmic reticulum</location>
    </subcellularLocation>
</comment>
<keyword evidence="10" id="KW-1185">Reference proteome</keyword>
<dbReference type="Gene3D" id="2.70.130.10">
    <property type="entry name" value="Mannose-6-phosphate receptor binding domain"/>
    <property type="match status" value="2"/>
</dbReference>
<evidence type="ECO:0000256" key="6">
    <source>
        <dbReference type="ARBA" id="ARBA00041108"/>
    </source>
</evidence>
<dbReference type="InterPro" id="IPR045149">
    <property type="entry name" value="OS-9-like"/>
</dbReference>
<feature type="transmembrane region" description="Helical" evidence="8">
    <location>
        <begin position="178"/>
        <end position="200"/>
    </location>
</feature>
<feature type="transmembrane region" description="Helical" evidence="8">
    <location>
        <begin position="237"/>
        <end position="263"/>
    </location>
</feature>
<evidence type="ECO:0000256" key="1">
    <source>
        <dbReference type="ARBA" id="ARBA00004240"/>
    </source>
</evidence>
<keyword evidence="8" id="KW-0812">Transmembrane</keyword>
<evidence type="ECO:0000259" key="9">
    <source>
        <dbReference type="PROSITE" id="PS51914"/>
    </source>
</evidence>
<comment type="function">
    <text evidence="5">Probable lectin that binds selectively to improperly folded lumenal proteins. May function in endoplasmic reticulum quality control and endoplasmic reticulum-associated degradation (ERAD) of both non-glycosylated proteins and glycoproteins.</text>
</comment>
<evidence type="ECO:0000256" key="2">
    <source>
        <dbReference type="ARBA" id="ARBA00022729"/>
    </source>
</evidence>
<feature type="domain" description="MRH" evidence="9">
    <location>
        <begin position="771"/>
        <end position="899"/>
    </location>
</feature>
<dbReference type="WBParaSite" id="PTRK_0000673200.1">
    <property type="protein sequence ID" value="PTRK_0000673200.1"/>
    <property type="gene ID" value="PTRK_0000673200"/>
</dbReference>
<name>A0A0N4ZG55_PARTI</name>
<keyword evidence="4" id="KW-1015">Disulfide bond</keyword>
<dbReference type="AlphaFoldDB" id="A0A0N4ZG55"/>
<feature type="domain" description="MRH" evidence="9">
    <location>
        <begin position="483"/>
        <end position="607"/>
    </location>
</feature>
<dbReference type="InterPro" id="IPR009011">
    <property type="entry name" value="Man6P_isomerase_rcpt-bd_dom_sf"/>
</dbReference>
<organism evidence="10 11">
    <name type="scientific">Parastrongyloides trichosuri</name>
    <name type="common">Possum-specific nematode worm</name>
    <dbReference type="NCBI Taxonomy" id="131310"/>
    <lineage>
        <taxon>Eukaryota</taxon>
        <taxon>Metazoa</taxon>
        <taxon>Ecdysozoa</taxon>
        <taxon>Nematoda</taxon>
        <taxon>Chromadorea</taxon>
        <taxon>Rhabditida</taxon>
        <taxon>Tylenchina</taxon>
        <taxon>Panagrolaimomorpha</taxon>
        <taxon>Strongyloidoidea</taxon>
        <taxon>Strongyloididae</taxon>
        <taxon>Parastrongyloides</taxon>
    </lineage>
</organism>
<evidence type="ECO:0000313" key="10">
    <source>
        <dbReference type="Proteomes" id="UP000038045"/>
    </source>
</evidence>
<protein>
    <recommendedName>
        <fullName evidence="6">Endoplasmic reticulum lectin 1</fullName>
    </recommendedName>
    <alternativeName>
        <fullName evidence="7">ER lectin</fullName>
    </alternativeName>
</protein>
<keyword evidence="8" id="KW-0472">Membrane</keyword>
<evidence type="ECO:0000256" key="7">
    <source>
        <dbReference type="ARBA" id="ARBA00041661"/>
    </source>
</evidence>
<dbReference type="SUPFAM" id="SSF50911">
    <property type="entry name" value="Mannose 6-phosphate receptor domain"/>
    <property type="match status" value="2"/>
</dbReference>
<feature type="transmembrane region" description="Helical" evidence="8">
    <location>
        <begin position="287"/>
        <end position="307"/>
    </location>
</feature>
<sequence length="960" mass="111800">MVFKERDESCIEENFQCYEKDVYEISTLNDIKNDCSQAKSFVEKNIRKKLHDNIEELSCADGGISSEAFDSSLIVTSESVNYNLSPVYKDTVERKKHKTKYFEEKKVHFKETECQYDNLRDNFGWWLNKKESRRKSYEEMIPINNTSDDIEGNRKTYVTKDKSDLKNKLSICLQVLKYFLFLLLFLIPLALILLSIFGFGLCDITPTVKDSLLAIGILLFIGFILSLILSLNWSKPIIIFLSILMIIILIILIGLLIFATYWLSDFYYLLQQQPVHCPVIYCSDRSIAAYVGIIIASWIALIIIIYLNRKQFLTICTCDNDKRNQNLNEDDISSKNELNSTHTLESNVTLNINPNSEEKNDLENMNKSHDGQNTNDLKLFEEIIEDPNKIIYKPSRGKPQILSSNEDTNILSMSQFLSFNYNYMDENFDNKVVDENNILNISTPDNEKYMCILPVVQKEEENKLSSYFGPHPAELIEPLIKAKVCSYLIDVYWSYEVCHGRYILQYHEDRDTRKRDEFYLGNIVFQTPKEKYFDHLNPPKKIINSVEVPYYSVPYKSGTVCDLTGKPRNTTLIYICVEKTKDVIISQVEVSSCQYEITVATERLCSHPSFKPKEKKENIISCFLKEPADREEPTPLKLSHDLKRKEKDLNDELSMILSNSVKIKIKNADNHIEFEVDNENEETIDNKKENDYEEFEKKNSDDNEISIEPSQLPDLDYFDTEDQVEIFNELKINKDIDYYHETSAGRQNYIAINVARKIAIGRLRRNFFTGRNCIVGGKGWWKHKFCLESHIEQFHGRPSDPDYKILNLGYFDYKSHLKWISSNKGRLPLIDREDVVQVRQLYVGGNVCDETGKHRQTEVRLRCDKQALRKGSEAVEIYLEEPTQCNYILTVSSGTFCGKMNMFLPQGFIMVDSDLLQKDVTEKIKEVYTTYSKSITKRRSYQQNNNDVLNKLKERVHDDL</sequence>
<reference evidence="11" key="1">
    <citation type="submission" date="2017-02" db="UniProtKB">
        <authorList>
            <consortium name="WormBaseParasite"/>
        </authorList>
    </citation>
    <scope>IDENTIFICATION</scope>
</reference>